<gene>
    <name evidence="1" type="ORF">CH360_05375</name>
    <name evidence="2" type="ORF">CH373_04955</name>
</gene>
<dbReference type="Proteomes" id="UP000231990">
    <property type="component" value="Unassembled WGS sequence"/>
</dbReference>
<dbReference type="RefSeq" id="WP_100712995.1">
    <property type="nucleotide sequence ID" value="NZ_NPDY01000003.1"/>
</dbReference>
<sequence>MTFLYSAGTVFRLKTQNAKSDHLKYRALTSGPLFEACDSLNQMHNRAGYGGISDWRLFACPDFGFEVNSGDRTDVCELFQFYKYFLNHQKEFPNTVEGQYWSSSAWISFNNALAIDFKKNSENPKQDYANPDKVDSHFVRCVSGPPPR</sequence>
<protein>
    <recommendedName>
        <fullName evidence="5">DUF1566 domain-containing protein</fullName>
    </recommendedName>
</protein>
<dbReference type="EMBL" id="NPDZ01000002">
    <property type="protein sequence ID" value="PJZ74262.1"/>
    <property type="molecule type" value="Genomic_DNA"/>
</dbReference>
<evidence type="ECO:0000313" key="4">
    <source>
        <dbReference type="Proteomes" id="UP000231990"/>
    </source>
</evidence>
<dbReference type="AlphaFoldDB" id="A0A2M9ZQA8"/>
<evidence type="ECO:0000313" key="1">
    <source>
        <dbReference type="EMBL" id="PJZ70426.1"/>
    </source>
</evidence>
<evidence type="ECO:0000313" key="2">
    <source>
        <dbReference type="EMBL" id="PJZ74262.1"/>
    </source>
</evidence>
<name>A0A2M9ZQA8_9LEPT</name>
<dbReference type="EMBL" id="NPDY01000003">
    <property type="protein sequence ID" value="PJZ70426.1"/>
    <property type="molecule type" value="Genomic_DNA"/>
</dbReference>
<dbReference type="OrthoDB" id="9793251at2"/>
<organism evidence="2 4">
    <name type="scientific">Leptospira perolatii</name>
    <dbReference type="NCBI Taxonomy" id="2023191"/>
    <lineage>
        <taxon>Bacteria</taxon>
        <taxon>Pseudomonadati</taxon>
        <taxon>Spirochaetota</taxon>
        <taxon>Spirochaetia</taxon>
        <taxon>Leptospirales</taxon>
        <taxon>Leptospiraceae</taxon>
        <taxon>Leptospira</taxon>
    </lineage>
</organism>
<dbReference type="Proteomes" id="UP000231962">
    <property type="component" value="Unassembled WGS sequence"/>
</dbReference>
<evidence type="ECO:0008006" key="5">
    <source>
        <dbReference type="Google" id="ProtNLM"/>
    </source>
</evidence>
<comment type="caution">
    <text evidence="2">The sequence shown here is derived from an EMBL/GenBank/DDBJ whole genome shotgun (WGS) entry which is preliminary data.</text>
</comment>
<accession>A0A2M9ZQA8</accession>
<proteinExistence type="predicted"/>
<evidence type="ECO:0000313" key="3">
    <source>
        <dbReference type="Proteomes" id="UP000231962"/>
    </source>
</evidence>
<reference evidence="3 4" key="1">
    <citation type="submission" date="2017-07" db="EMBL/GenBank/DDBJ databases">
        <title>Leptospira spp. isolated from tropical soils.</title>
        <authorList>
            <person name="Thibeaux R."/>
            <person name="Iraola G."/>
            <person name="Ferres I."/>
            <person name="Bierque E."/>
            <person name="Girault D."/>
            <person name="Soupe-Gilbert M.-E."/>
            <person name="Picardeau M."/>
            <person name="Goarant C."/>
        </authorList>
    </citation>
    <scope>NUCLEOTIDE SEQUENCE [LARGE SCALE GENOMIC DNA]</scope>
    <source>
        <strain evidence="2 4">FH1-B-B1</strain>
        <strain evidence="1 3">FH1-B-C1</strain>
    </source>
</reference>
<keyword evidence="3" id="KW-1185">Reference proteome</keyword>